<proteinExistence type="predicted"/>
<dbReference type="Proteomes" id="UP001227230">
    <property type="component" value="Chromosome 11"/>
</dbReference>
<evidence type="ECO:0000313" key="1">
    <source>
        <dbReference type="EMBL" id="WJZ98838.1"/>
    </source>
</evidence>
<dbReference type="PANTHER" id="PTHR34836:SF1">
    <property type="entry name" value="OS09G0428600 PROTEIN"/>
    <property type="match status" value="1"/>
</dbReference>
<gene>
    <name evidence="1" type="ORF">VitviT2T_017338</name>
</gene>
<dbReference type="EMBL" id="CP126658">
    <property type="protein sequence ID" value="WJZ98838.1"/>
    <property type="molecule type" value="Genomic_DNA"/>
</dbReference>
<protein>
    <submittedName>
        <fullName evidence="1">Uncharacterized protein</fullName>
    </submittedName>
</protein>
<name>A0ABY9CUH8_VITVI</name>
<accession>A0ABY9CUH8</accession>
<sequence length="222" mass="24707">MERITSPLPLALTHVKEDAEKWVNSIQDSKWGSEGSEAGVEKDWELHDNVPACFDWSVVVSGGEASYRVYIGSPVGVEVYTKEYVSNVEAKLKRWEIGEIASRIAQLYFGQYVWMSEAVLYLGPLSFTDPKMAYYCVIVLSVTVFCHILNLSSGSQTSNNSSMIAYGVRVVLDMGSSLGRMANNCISMAVSDFYSINRHYKTRLILHTRDSMGDPLYALSSG</sequence>
<reference evidence="1 2" key="1">
    <citation type="journal article" date="2023" name="Hortic Res">
        <title>The complete reference genome for grapevine (Vitis vinifera L.) genetics and breeding.</title>
        <authorList>
            <person name="Shi X."/>
            <person name="Cao S."/>
            <person name="Wang X."/>
            <person name="Huang S."/>
            <person name="Wang Y."/>
            <person name="Liu Z."/>
            <person name="Liu W."/>
            <person name="Leng X."/>
            <person name="Peng Y."/>
            <person name="Wang N."/>
            <person name="Wang Y."/>
            <person name="Ma Z."/>
            <person name="Xu X."/>
            <person name="Zhang F."/>
            <person name="Xue H."/>
            <person name="Zhong H."/>
            <person name="Wang Y."/>
            <person name="Zhang K."/>
            <person name="Velt A."/>
            <person name="Avia K."/>
            <person name="Holtgrawe D."/>
            <person name="Grimplet J."/>
            <person name="Matus J.T."/>
            <person name="Ware D."/>
            <person name="Wu X."/>
            <person name="Wang H."/>
            <person name="Liu C."/>
            <person name="Fang Y."/>
            <person name="Rustenholz C."/>
            <person name="Cheng Z."/>
            <person name="Xiao H."/>
            <person name="Zhou Y."/>
        </authorList>
    </citation>
    <scope>NUCLEOTIDE SEQUENCE [LARGE SCALE GENOMIC DNA]</scope>
    <source>
        <strain evidence="2">cv. Pinot noir / PN40024</strain>
        <tissue evidence="1">Leaf</tissue>
    </source>
</reference>
<dbReference type="InterPro" id="IPR022709">
    <property type="entry name" value="SCAI"/>
</dbReference>
<dbReference type="Pfam" id="PF12070">
    <property type="entry name" value="SCAI"/>
    <property type="match status" value="1"/>
</dbReference>
<dbReference type="PANTHER" id="PTHR34836">
    <property type="entry name" value="OS06G0188250 PROTEIN"/>
    <property type="match status" value="1"/>
</dbReference>
<evidence type="ECO:0000313" key="2">
    <source>
        <dbReference type="Proteomes" id="UP001227230"/>
    </source>
</evidence>
<dbReference type="InterPro" id="IPR015683">
    <property type="entry name" value="Ionotropic_Glu_rcpt"/>
</dbReference>
<keyword evidence="2" id="KW-1185">Reference proteome</keyword>
<organism evidence="1 2">
    <name type="scientific">Vitis vinifera</name>
    <name type="common">Grape</name>
    <dbReference type="NCBI Taxonomy" id="29760"/>
    <lineage>
        <taxon>Eukaryota</taxon>
        <taxon>Viridiplantae</taxon>
        <taxon>Streptophyta</taxon>
        <taxon>Embryophyta</taxon>
        <taxon>Tracheophyta</taxon>
        <taxon>Spermatophyta</taxon>
        <taxon>Magnoliopsida</taxon>
        <taxon>eudicotyledons</taxon>
        <taxon>Gunneridae</taxon>
        <taxon>Pentapetalae</taxon>
        <taxon>rosids</taxon>
        <taxon>Vitales</taxon>
        <taxon>Vitaceae</taxon>
        <taxon>Viteae</taxon>
        <taxon>Vitis</taxon>
    </lineage>
</organism>